<organism evidence="2 3">
    <name type="scientific">Stappia albiluteola</name>
    <dbReference type="NCBI Taxonomy" id="2758565"/>
    <lineage>
        <taxon>Bacteria</taxon>
        <taxon>Pseudomonadati</taxon>
        <taxon>Pseudomonadota</taxon>
        <taxon>Alphaproteobacteria</taxon>
        <taxon>Hyphomicrobiales</taxon>
        <taxon>Stappiaceae</taxon>
        <taxon>Stappia</taxon>
    </lineage>
</organism>
<name>A0A839AB82_9HYPH</name>
<evidence type="ECO:0000256" key="1">
    <source>
        <dbReference type="SAM" id="SignalP"/>
    </source>
</evidence>
<gene>
    <name evidence="2" type="ORF">H2509_06890</name>
</gene>
<sequence length="113" mass="12428">MPRKTMFRKAAVASLSLLAFAAMLGADTDFLYRNGVPSPVSQAEARVGRPLTPNSYAGVARRTTRRVVRRSAIYVATLPAGCAKVVINGTSYFECHGTYYEPYQGRYVVVYVN</sequence>
<dbReference type="Proteomes" id="UP000541109">
    <property type="component" value="Unassembled WGS sequence"/>
</dbReference>
<keyword evidence="3" id="KW-1185">Reference proteome</keyword>
<keyword evidence="1" id="KW-0732">Signal</keyword>
<feature type="chain" id="PRO_5032282005" evidence="1">
    <location>
        <begin position="22"/>
        <end position="113"/>
    </location>
</feature>
<evidence type="ECO:0000313" key="3">
    <source>
        <dbReference type="Proteomes" id="UP000541109"/>
    </source>
</evidence>
<proteinExistence type="predicted"/>
<reference evidence="2 3" key="1">
    <citation type="submission" date="2020-07" db="EMBL/GenBank/DDBJ databases">
        <title>Stappia sp., F7233, whole genome shotgun sequencing project.</title>
        <authorList>
            <person name="Jiang S."/>
            <person name="Liu Z.W."/>
            <person name="Du Z.J."/>
        </authorList>
    </citation>
    <scope>NUCLEOTIDE SEQUENCE [LARGE SCALE GENOMIC DNA]</scope>
    <source>
        <strain evidence="2 3">F7233</strain>
    </source>
</reference>
<dbReference type="EMBL" id="JACFXV010000043">
    <property type="protein sequence ID" value="MBA5776853.1"/>
    <property type="molecule type" value="Genomic_DNA"/>
</dbReference>
<feature type="signal peptide" evidence="1">
    <location>
        <begin position="1"/>
        <end position="21"/>
    </location>
</feature>
<accession>A0A839AB82</accession>
<evidence type="ECO:0000313" key="2">
    <source>
        <dbReference type="EMBL" id="MBA5776853.1"/>
    </source>
</evidence>
<comment type="caution">
    <text evidence="2">The sequence shown here is derived from an EMBL/GenBank/DDBJ whole genome shotgun (WGS) entry which is preliminary data.</text>
</comment>
<dbReference type="AlphaFoldDB" id="A0A839AB82"/>
<protein>
    <submittedName>
        <fullName evidence="2">Uncharacterized protein</fullName>
    </submittedName>
</protein>